<sequence length="326" mass="37159">MGYDPFEDSELANLPPEAYGNVFDTDGPFDPDDNWLRTAERDDQLTAMREWFLARYCDPADETPYNGREGGYLFIHGGPYDPGDEIPDRFSGIVDEDLIQEVVDELVGEHGDAWAPINHAPDDEWDERFDFDVSARSAPLAKLRERLAQAKKILGLQGDAEAKDLAMKLVFSNSIGVLEAFLYETVYYWVDNDEAALESIVRRLPVFRDEKITLGEMFERQKGLVTHVKGHLQNMVWHRWDKVVPFFKLGLEIKLPSLKAFDAPLQKRHDIVHRGGHDKAGNSVQISREELDALFVAIDAFAFEVDKLLIERADKVAVVDEEFPDF</sequence>
<dbReference type="RefSeq" id="WP_121036827.1">
    <property type="nucleotide sequence ID" value="NZ_RCDC01000004.1"/>
</dbReference>
<organism evidence="2 3">
    <name type="scientific">Stenotrophomonas rhizophila</name>
    <dbReference type="NCBI Taxonomy" id="216778"/>
    <lineage>
        <taxon>Bacteria</taxon>
        <taxon>Pseudomonadati</taxon>
        <taxon>Pseudomonadota</taxon>
        <taxon>Gammaproteobacteria</taxon>
        <taxon>Lysobacterales</taxon>
        <taxon>Lysobacteraceae</taxon>
        <taxon>Stenotrophomonas</taxon>
    </lineage>
</organism>
<dbReference type="Proteomes" id="UP000274786">
    <property type="component" value="Unassembled WGS sequence"/>
</dbReference>
<feature type="compositionally biased region" description="Acidic residues" evidence="1">
    <location>
        <begin position="1"/>
        <end position="10"/>
    </location>
</feature>
<accession>A0A498CE70</accession>
<evidence type="ECO:0000313" key="3">
    <source>
        <dbReference type="Proteomes" id="UP000274786"/>
    </source>
</evidence>
<dbReference type="EMBL" id="RCDC01000004">
    <property type="protein sequence ID" value="RLK55917.1"/>
    <property type="molecule type" value="Genomic_DNA"/>
</dbReference>
<comment type="caution">
    <text evidence="2">The sequence shown here is derived from an EMBL/GenBank/DDBJ whole genome shotgun (WGS) entry which is preliminary data.</text>
</comment>
<dbReference type="AlphaFoldDB" id="A0A498CE70"/>
<protein>
    <recommendedName>
        <fullName evidence="4">RiboL-PSP-HEPN domain-containing protein</fullName>
    </recommendedName>
</protein>
<evidence type="ECO:0000313" key="2">
    <source>
        <dbReference type="EMBL" id="RLK55917.1"/>
    </source>
</evidence>
<proteinExistence type="predicted"/>
<evidence type="ECO:0008006" key="4">
    <source>
        <dbReference type="Google" id="ProtNLM"/>
    </source>
</evidence>
<feature type="region of interest" description="Disordered" evidence="1">
    <location>
        <begin position="1"/>
        <end position="21"/>
    </location>
</feature>
<dbReference type="OrthoDB" id="119238at2"/>
<evidence type="ECO:0000256" key="1">
    <source>
        <dbReference type="SAM" id="MobiDB-lite"/>
    </source>
</evidence>
<gene>
    <name evidence="2" type="ORF">BCL79_0289</name>
</gene>
<reference evidence="2 3" key="1">
    <citation type="submission" date="2018-10" db="EMBL/GenBank/DDBJ databases">
        <title>Comparative analysis of microorganisms from saline springs in Andes Mountain Range, Colombia.</title>
        <authorList>
            <person name="Rubin E."/>
        </authorList>
    </citation>
    <scope>NUCLEOTIDE SEQUENCE [LARGE SCALE GENOMIC DNA]</scope>
    <source>
        <strain evidence="2 3">USBA GBX 843</strain>
    </source>
</reference>
<name>A0A498CE70_9GAMM</name>